<dbReference type="SMART" id="SM00240">
    <property type="entry name" value="FHA"/>
    <property type="match status" value="1"/>
</dbReference>
<reference evidence="3 4" key="1">
    <citation type="journal article" date="2018" name="Aquat. Microb. Ecol.">
        <title>Gammaproteobacterial methanotrophs dominate.</title>
        <authorList>
            <person name="Rissanen A.J."/>
            <person name="Saarenheimo J."/>
            <person name="Tiirola M."/>
            <person name="Peura S."/>
            <person name="Aalto S.L."/>
            <person name="Karvinen A."/>
            <person name="Nykanen H."/>
        </authorList>
    </citation>
    <scope>NUCLEOTIDE SEQUENCE [LARGE SCALE GENOMIC DNA]</scope>
    <source>
        <strain evidence="3">AMbin10</strain>
    </source>
</reference>
<dbReference type="GO" id="GO:0004016">
    <property type="term" value="F:adenylate cyclase activity"/>
    <property type="evidence" value="ECO:0007669"/>
    <property type="project" value="UniProtKB-ARBA"/>
</dbReference>
<dbReference type="GO" id="GO:0035556">
    <property type="term" value="P:intracellular signal transduction"/>
    <property type="evidence" value="ECO:0007669"/>
    <property type="project" value="InterPro"/>
</dbReference>
<dbReference type="InterPro" id="IPR001054">
    <property type="entry name" value="A/G_cyclase"/>
</dbReference>
<dbReference type="InterPro" id="IPR000253">
    <property type="entry name" value="FHA_dom"/>
</dbReference>
<dbReference type="Gene3D" id="3.30.70.1230">
    <property type="entry name" value="Nucleotide cyclase"/>
    <property type="match status" value="1"/>
</dbReference>
<dbReference type="PROSITE" id="PS50006">
    <property type="entry name" value="FHA_DOMAIN"/>
    <property type="match status" value="1"/>
</dbReference>
<dbReference type="SMART" id="SM00044">
    <property type="entry name" value="CYCc"/>
    <property type="match status" value="1"/>
</dbReference>
<evidence type="ECO:0008006" key="5">
    <source>
        <dbReference type="Google" id="ProtNLM"/>
    </source>
</evidence>
<dbReference type="CDD" id="cd00060">
    <property type="entry name" value="FHA"/>
    <property type="match status" value="1"/>
</dbReference>
<dbReference type="Pfam" id="PF00211">
    <property type="entry name" value="Guanylate_cyc"/>
    <property type="match status" value="1"/>
</dbReference>
<evidence type="ECO:0000313" key="3">
    <source>
        <dbReference type="EMBL" id="PZN72449.1"/>
    </source>
</evidence>
<dbReference type="AlphaFoldDB" id="A0A2W4QQD4"/>
<name>A0A2W4QQD4_9GAMM</name>
<organism evidence="3 4">
    <name type="scientific">Candidatus Methylumidiphilus alinenensis</name>
    <dbReference type="NCBI Taxonomy" id="2202197"/>
    <lineage>
        <taxon>Bacteria</taxon>
        <taxon>Pseudomonadati</taxon>
        <taxon>Pseudomonadota</taxon>
        <taxon>Gammaproteobacteria</taxon>
        <taxon>Methylococcales</taxon>
        <taxon>Candidatus Methylumidiphilus</taxon>
    </lineage>
</organism>
<dbReference type="Proteomes" id="UP000249396">
    <property type="component" value="Unassembled WGS sequence"/>
</dbReference>
<sequence length="304" mass="34229">MSQHTEKLAVMFADICDSTGLYERLGDKSARRLVEQCLAMMIDKMKSNQGILIETKGDEIMGVFQSPENAMNAACAMQNAMENYNHGEKLPMHIRIGFHYGDVVCEEDKLFGDTINVASRVASITRADQIITTPAAVNSLPPGMRMRTHKIMRTDIKGKQNQFDIFRVIWETDEAALTHARLGMTAYSKLPEKVVEMTLRYRDKSCQINEHHKSAVLGRDESCDIEVNHGFTSRRHVRIELRSGQFVIADQSTNGTFIRFSDGHSVRLGREELVLHGYGSINLGQSYEDNPLDIVEFLITTVSA</sequence>
<gene>
    <name evidence="3" type="ORF">DM484_24545</name>
</gene>
<proteinExistence type="predicted"/>
<evidence type="ECO:0000313" key="4">
    <source>
        <dbReference type="Proteomes" id="UP000249396"/>
    </source>
</evidence>
<feature type="domain" description="FHA" evidence="1">
    <location>
        <begin position="215"/>
        <end position="258"/>
    </location>
</feature>
<dbReference type="PROSITE" id="PS50125">
    <property type="entry name" value="GUANYLATE_CYCLASE_2"/>
    <property type="match status" value="1"/>
</dbReference>
<dbReference type="Pfam" id="PF00498">
    <property type="entry name" value="FHA"/>
    <property type="match status" value="1"/>
</dbReference>
<dbReference type="InterPro" id="IPR029787">
    <property type="entry name" value="Nucleotide_cyclase"/>
</dbReference>
<comment type="caution">
    <text evidence="3">The sequence shown here is derived from an EMBL/GenBank/DDBJ whole genome shotgun (WGS) entry which is preliminary data.</text>
</comment>
<dbReference type="InterPro" id="IPR008984">
    <property type="entry name" value="SMAD_FHA_dom_sf"/>
</dbReference>
<dbReference type="PANTHER" id="PTHR43081:SF1">
    <property type="entry name" value="ADENYLATE CYCLASE, TERMINAL-DIFFERENTIATION SPECIFIC"/>
    <property type="match status" value="1"/>
</dbReference>
<accession>A0A2W4QQD4</accession>
<dbReference type="Gene3D" id="2.60.200.20">
    <property type="match status" value="1"/>
</dbReference>
<evidence type="ECO:0000259" key="1">
    <source>
        <dbReference type="PROSITE" id="PS50006"/>
    </source>
</evidence>
<dbReference type="SUPFAM" id="SSF55073">
    <property type="entry name" value="Nucleotide cyclase"/>
    <property type="match status" value="1"/>
</dbReference>
<dbReference type="CDD" id="cd07302">
    <property type="entry name" value="CHD"/>
    <property type="match status" value="1"/>
</dbReference>
<dbReference type="EMBL" id="QJPH01000487">
    <property type="protein sequence ID" value="PZN72449.1"/>
    <property type="molecule type" value="Genomic_DNA"/>
</dbReference>
<protein>
    <recommendedName>
        <fullName evidence="5">Adenylate/guanylate cyclase domain-containing protein</fullName>
    </recommendedName>
</protein>
<dbReference type="InterPro" id="IPR050697">
    <property type="entry name" value="Adenylyl/Guanylyl_Cyclase_3/4"/>
</dbReference>
<dbReference type="SUPFAM" id="SSF49879">
    <property type="entry name" value="SMAD/FHA domain"/>
    <property type="match status" value="1"/>
</dbReference>
<evidence type="ECO:0000259" key="2">
    <source>
        <dbReference type="PROSITE" id="PS50125"/>
    </source>
</evidence>
<feature type="domain" description="Guanylate cyclase" evidence="2">
    <location>
        <begin position="9"/>
        <end position="122"/>
    </location>
</feature>
<dbReference type="GO" id="GO:0009190">
    <property type="term" value="P:cyclic nucleotide biosynthetic process"/>
    <property type="evidence" value="ECO:0007669"/>
    <property type="project" value="InterPro"/>
</dbReference>
<dbReference type="PANTHER" id="PTHR43081">
    <property type="entry name" value="ADENYLATE CYCLASE, TERMINAL-DIFFERENTIATION SPECIFIC-RELATED"/>
    <property type="match status" value="1"/>
</dbReference>